<reference evidence="2 3" key="1">
    <citation type="journal article" date="2009" name="Genome Res.">
        <title>Complete genome of the cellulolytic thermophile Acidothermus cellulolyticus 11B provides insights into its ecophysiological and evolutionary adaptations.</title>
        <authorList>
            <person name="Barabote R.D."/>
            <person name="Xie G."/>
            <person name="Leu D.H."/>
            <person name="Normand P."/>
            <person name="Necsulea A."/>
            <person name="Daubin V."/>
            <person name="Medigue C."/>
            <person name="Adney W.S."/>
            <person name="Xu X.C."/>
            <person name="Lapidus A."/>
            <person name="Parales R.E."/>
            <person name="Detter C."/>
            <person name="Pujic P."/>
            <person name="Bruce D."/>
            <person name="Lavire C."/>
            <person name="Challacombe J.F."/>
            <person name="Brettin T.S."/>
            <person name="Berry A.M."/>
        </authorList>
    </citation>
    <scope>NUCLEOTIDE SEQUENCE [LARGE SCALE GENOMIC DNA]</scope>
    <source>
        <strain evidence="3">ATCC 43068 / DSM 8971 / 11B</strain>
    </source>
</reference>
<proteinExistence type="predicted"/>
<name>A0LUE2_ACIC1</name>
<dbReference type="OrthoDB" id="9805852at2"/>
<evidence type="ECO:0000259" key="1">
    <source>
        <dbReference type="Pfam" id="PF01266"/>
    </source>
</evidence>
<protein>
    <submittedName>
        <fullName evidence="2">FAD dependent oxidoreductase</fullName>
    </submittedName>
</protein>
<dbReference type="Proteomes" id="UP000008221">
    <property type="component" value="Chromosome"/>
</dbReference>
<dbReference type="RefSeq" id="WP_011720115.1">
    <property type="nucleotide sequence ID" value="NC_008578.1"/>
</dbReference>
<accession>A0LUE2</accession>
<dbReference type="InterPro" id="IPR036188">
    <property type="entry name" value="FAD/NAD-bd_sf"/>
</dbReference>
<dbReference type="InterPro" id="IPR006076">
    <property type="entry name" value="FAD-dep_OxRdtase"/>
</dbReference>
<feature type="domain" description="FAD dependent oxidoreductase" evidence="1">
    <location>
        <begin position="34"/>
        <end position="397"/>
    </location>
</feature>
<dbReference type="InParanoid" id="A0LUE2"/>
<dbReference type="PANTHER" id="PTHR13847">
    <property type="entry name" value="SARCOSINE DEHYDROGENASE-RELATED"/>
    <property type="match status" value="1"/>
</dbReference>
<dbReference type="SUPFAM" id="SSF51905">
    <property type="entry name" value="FAD/NAD(P)-binding domain"/>
    <property type="match status" value="1"/>
</dbReference>
<organism evidence="2 3">
    <name type="scientific">Acidothermus cellulolyticus (strain ATCC 43068 / DSM 8971 / 11B)</name>
    <dbReference type="NCBI Taxonomy" id="351607"/>
    <lineage>
        <taxon>Bacteria</taxon>
        <taxon>Bacillati</taxon>
        <taxon>Actinomycetota</taxon>
        <taxon>Actinomycetes</taxon>
        <taxon>Acidothermales</taxon>
        <taxon>Acidothermaceae</taxon>
        <taxon>Acidothermus</taxon>
    </lineage>
</organism>
<dbReference type="AlphaFoldDB" id="A0LUE2"/>
<dbReference type="PANTHER" id="PTHR13847:SF285">
    <property type="entry name" value="FAD DEPENDENT OXIDOREDUCTASE DOMAIN-CONTAINING PROTEIN"/>
    <property type="match status" value="1"/>
</dbReference>
<dbReference type="STRING" id="351607.Acel_1280"/>
<evidence type="ECO:0000313" key="3">
    <source>
        <dbReference type="Proteomes" id="UP000008221"/>
    </source>
</evidence>
<dbReference type="Pfam" id="PF01266">
    <property type="entry name" value="DAO"/>
    <property type="match status" value="1"/>
</dbReference>
<keyword evidence="3" id="KW-1185">Reference proteome</keyword>
<dbReference type="Gene3D" id="3.30.9.10">
    <property type="entry name" value="D-Amino Acid Oxidase, subunit A, domain 2"/>
    <property type="match status" value="1"/>
</dbReference>
<dbReference type="HOGENOM" id="CLU_007884_3_2_11"/>
<gene>
    <name evidence="2" type="ordered locus">Acel_1280</name>
</gene>
<dbReference type="EMBL" id="CP000481">
    <property type="protein sequence ID" value="ABK53052.1"/>
    <property type="molecule type" value="Genomic_DNA"/>
</dbReference>
<sequence length="462" mass="50119">MTATLLPPIGWSLWQETAPAPPPRPFLTGSLTADVAIIGAGYTGLWTAYYLREHLPSADVVVVEARSVGYGASGRNGGWCSAIFPASRERVAARSSPEAAVALQHALFDAVDEVGRVAAAEGIDCGYVKGGSLTLARTPAQRLRLQAALEAERAWGFGPEHYRWLDAEEAAEHVTASGTHGAVFTPHCAAVHPLRLVRGLADAVERRGGRIFEYSPALRWDRGVVETPRGRIRAGAVLVCTEAYTARFRATHRRLVPLYSLMVATAPVPDEIWARIGWSRRETLTDGRHLLIYAQRTADGRIAFGGRGAPYRLGSRTSDRGVIRPEVFHALAAAVRDLFPPIAGVPLTHAWGGVLGAPRDWMPRVAFDPRTRLGWAGGYVGDGVAASHLAGRTLAELAAGVDSPRIRLPWVTNAEPPRWEPEPLRWLGINAGLLLTRLADVEERFTGRPSRIGRLVNLYLGH</sequence>
<evidence type="ECO:0000313" key="2">
    <source>
        <dbReference type="EMBL" id="ABK53052.1"/>
    </source>
</evidence>
<dbReference type="GO" id="GO:0005737">
    <property type="term" value="C:cytoplasm"/>
    <property type="evidence" value="ECO:0007669"/>
    <property type="project" value="TreeGrafter"/>
</dbReference>
<dbReference type="KEGG" id="ace:Acel_1280"/>
<dbReference type="Gene3D" id="3.50.50.60">
    <property type="entry name" value="FAD/NAD(P)-binding domain"/>
    <property type="match status" value="1"/>
</dbReference>
<dbReference type="eggNOG" id="COG0665">
    <property type="taxonomic scope" value="Bacteria"/>
</dbReference>